<evidence type="ECO:0000256" key="4">
    <source>
        <dbReference type="SAM" id="MobiDB-lite"/>
    </source>
</evidence>
<dbReference type="AlphaFoldDB" id="A0ABD0M5P5"/>
<accession>A0ABD0M5P5</accession>
<evidence type="ECO:0000313" key="6">
    <source>
        <dbReference type="EMBL" id="KAK7506850.1"/>
    </source>
</evidence>
<sequence length="343" mass="37587">MHSVCHGPVPGDTLLSSGRHMRIEFVSSPFLPAMIHFTYRAVYPGGIHCTAESRTLQALQADGAMENTHSLTYETWPGSYENNLHCAWLITTTHRGHVIKLQVVDMDVEFRFGCCADNVTIYDGSVPSSSKVLARLCGHTLETMYSNDQAMHIVFQTDSSVAKRGFLLRYSSVVPENHETYSPYRPHRRTPTTTTSTTSHRISSTTRKSYKSHEKQPHDVGSRTVYNNSTVFMMTSPASQALYFPGAFAVAESGATNPAFSSDRDSPSLVLQFAAQSFVEPVSVWSCSVGPDLLMLVPRLPYAGAPPPDAGAPPSYAEATRLALPPADPSAPGDRAEHDLRHQ</sequence>
<dbReference type="PANTHER" id="PTHR24251">
    <property type="entry name" value="OVOCHYMASE-RELATED"/>
    <property type="match status" value="1"/>
</dbReference>
<dbReference type="SMART" id="SM00042">
    <property type="entry name" value="CUB"/>
    <property type="match status" value="1"/>
</dbReference>
<feature type="domain" description="CUB" evidence="5">
    <location>
        <begin position="49"/>
        <end position="173"/>
    </location>
</feature>
<keyword evidence="2" id="KW-1015">Disulfide bond</keyword>
<comment type="caution">
    <text evidence="6">The sequence shown here is derived from an EMBL/GenBank/DDBJ whole genome shotgun (WGS) entry which is preliminary data.</text>
</comment>
<dbReference type="SUPFAM" id="SSF49854">
    <property type="entry name" value="Spermadhesin, CUB domain"/>
    <property type="match status" value="1"/>
</dbReference>
<dbReference type="FunFam" id="2.60.120.290:FF:000005">
    <property type="entry name" value="Procollagen C-endopeptidase enhancer 1"/>
    <property type="match status" value="1"/>
</dbReference>
<evidence type="ECO:0000256" key="1">
    <source>
        <dbReference type="ARBA" id="ARBA00022737"/>
    </source>
</evidence>
<dbReference type="Proteomes" id="UP001519460">
    <property type="component" value="Unassembled WGS sequence"/>
</dbReference>
<dbReference type="CDD" id="cd00041">
    <property type="entry name" value="CUB"/>
    <property type="match status" value="1"/>
</dbReference>
<dbReference type="EMBL" id="JACVVK020000005">
    <property type="protein sequence ID" value="KAK7506850.1"/>
    <property type="molecule type" value="Genomic_DNA"/>
</dbReference>
<feature type="compositionally biased region" description="Basic and acidic residues" evidence="4">
    <location>
        <begin position="334"/>
        <end position="343"/>
    </location>
</feature>
<feature type="non-terminal residue" evidence="6">
    <location>
        <position position="343"/>
    </location>
</feature>
<keyword evidence="7" id="KW-1185">Reference proteome</keyword>
<feature type="region of interest" description="Disordered" evidence="4">
    <location>
        <begin position="305"/>
        <end position="343"/>
    </location>
</feature>
<evidence type="ECO:0000256" key="2">
    <source>
        <dbReference type="ARBA" id="ARBA00023157"/>
    </source>
</evidence>
<gene>
    <name evidence="6" type="ORF">BaRGS_00001701</name>
</gene>
<feature type="compositionally biased region" description="Low complexity" evidence="4">
    <location>
        <begin position="191"/>
        <end position="207"/>
    </location>
</feature>
<proteinExistence type="predicted"/>
<protein>
    <recommendedName>
        <fullName evidence="5">CUB domain-containing protein</fullName>
    </recommendedName>
</protein>
<comment type="caution">
    <text evidence="3">Lacks conserved residue(s) required for the propagation of feature annotation.</text>
</comment>
<reference evidence="6 7" key="1">
    <citation type="journal article" date="2023" name="Sci. Data">
        <title>Genome assembly of the Korean intertidal mud-creeper Batillaria attramentaria.</title>
        <authorList>
            <person name="Patra A.K."/>
            <person name="Ho P.T."/>
            <person name="Jun S."/>
            <person name="Lee S.J."/>
            <person name="Kim Y."/>
            <person name="Won Y.J."/>
        </authorList>
    </citation>
    <scope>NUCLEOTIDE SEQUENCE [LARGE SCALE GENOMIC DNA]</scope>
    <source>
        <strain evidence="6">Wonlab-2016</strain>
    </source>
</reference>
<dbReference type="InterPro" id="IPR000859">
    <property type="entry name" value="CUB_dom"/>
</dbReference>
<dbReference type="PROSITE" id="PS01180">
    <property type="entry name" value="CUB"/>
    <property type="match status" value="1"/>
</dbReference>
<keyword evidence="1" id="KW-0677">Repeat</keyword>
<name>A0ABD0M5P5_9CAEN</name>
<dbReference type="Gene3D" id="2.60.120.290">
    <property type="entry name" value="Spermadhesin, CUB domain"/>
    <property type="match status" value="1"/>
</dbReference>
<organism evidence="6 7">
    <name type="scientific">Batillaria attramentaria</name>
    <dbReference type="NCBI Taxonomy" id="370345"/>
    <lineage>
        <taxon>Eukaryota</taxon>
        <taxon>Metazoa</taxon>
        <taxon>Spiralia</taxon>
        <taxon>Lophotrochozoa</taxon>
        <taxon>Mollusca</taxon>
        <taxon>Gastropoda</taxon>
        <taxon>Caenogastropoda</taxon>
        <taxon>Sorbeoconcha</taxon>
        <taxon>Cerithioidea</taxon>
        <taxon>Batillariidae</taxon>
        <taxon>Batillaria</taxon>
    </lineage>
</organism>
<dbReference type="InterPro" id="IPR035914">
    <property type="entry name" value="Sperma_CUB_dom_sf"/>
</dbReference>
<feature type="compositionally biased region" description="Basic and acidic residues" evidence="4">
    <location>
        <begin position="211"/>
        <end position="221"/>
    </location>
</feature>
<feature type="region of interest" description="Disordered" evidence="4">
    <location>
        <begin position="178"/>
        <end position="222"/>
    </location>
</feature>
<evidence type="ECO:0000259" key="5">
    <source>
        <dbReference type="PROSITE" id="PS01180"/>
    </source>
</evidence>
<dbReference type="Pfam" id="PF00431">
    <property type="entry name" value="CUB"/>
    <property type="match status" value="1"/>
</dbReference>
<evidence type="ECO:0000256" key="3">
    <source>
        <dbReference type="PROSITE-ProRule" id="PRU00059"/>
    </source>
</evidence>
<dbReference type="PANTHER" id="PTHR24251:SF37">
    <property type="entry name" value="CUB DOMAIN-CONTAINING PROTEIN"/>
    <property type="match status" value="1"/>
</dbReference>
<evidence type="ECO:0000313" key="7">
    <source>
        <dbReference type="Proteomes" id="UP001519460"/>
    </source>
</evidence>